<dbReference type="GO" id="GO:0016787">
    <property type="term" value="F:hydrolase activity"/>
    <property type="evidence" value="ECO:0007669"/>
    <property type="project" value="UniProtKB-KW"/>
</dbReference>
<reference evidence="2 3" key="1">
    <citation type="submission" date="2022-10" db="EMBL/GenBank/DDBJ databases">
        <title>Janthinobacterium sp. hw3 Genome sequencing.</title>
        <authorList>
            <person name="Park S."/>
        </authorList>
    </citation>
    <scope>NUCLEOTIDE SEQUENCE [LARGE SCALE GENOMIC DNA]</scope>
    <source>
        <strain evidence="3">hw3</strain>
    </source>
</reference>
<keyword evidence="3" id="KW-1185">Reference proteome</keyword>
<accession>A0ABT5JVV8</accession>
<organism evidence="2 3">
    <name type="scientific">Janthinobacterium fluminis</name>
    <dbReference type="NCBI Taxonomy" id="2987524"/>
    <lineage>
        <taxon>Bacteria</taxon>
        <taxon>Pseudomonadati</taxon>
        <taxon>Pseudomonadota</taxon>
        <taxon>Betaproteobacteria</taxon>
        <taxon>Burkholderiales</taxon>
        <taxon>Oxalobacteraceae</taxon>
        <taxon>Janthinobacterium</taxon>
    </lineage>
</organism>
<dbReference type="SUPFAM" id="SSF53474">
    <property type="entry name" value="alpha/beta-Hydrolases"/>
    <property type="match status" value="1"/>
</dbReference>
<name>A0ABT5JVV8_9BURK</name>
<dbReference type="Proteomes" id="UP001221208">
    <property type="component" value="Unassembled WGS sequence"/>
</dbReference>
<dbReference type="Gene3D" id="3.40.50.1820">
    <property type="entry name" value="alpha/beta hydrolase"/>
    <property type="match status" value="1"/>
</dbReference>
<keyword evidence="2" id="KW-0378">Hydrolase</keyword>
<dbReference type="InterPro" id="IPR053145">
    <property type="entry name" value="AB_hydrolase_Est10"/>
</dbReference>
<feature type="domain" description="Serine aminopeptidase S33" evidence="1">
    <location>
        <begin position="59"/>
        <end position="163"/>
    </location>
</feature>
<dbReference type="InterPro" id="IPR022742">
    <property type="entry name" value="Hydrolase_4"/>
</dbReference>
<dbReference type="PANTHER" id="PTHR43265">
    <property type="entry name" value="ESTERASE ESTD"/>
    <property type="match status" value="1"/>
</dbReference>
<dbReference type="RefSeq" id="WP_273669490.1">
    <property type="nucleotide sequence ID" value="NZ_JAQQXR010000001.1"/>
</dbReference>
<dbReference type="InterPro" id="IPR029058">
    <property type="entry name" value="AB_hydrolase_fold"/>
</dbReference>
<dbReference type="PANTHER" id="PTHR43265:SF1">
    <property type="entry name" value="ESTERASE ESTD"/>
    <property type="match status" value="1"/>
</dbReference>
<sequence length="290" mass="31966">MPALAGDHDGGAGMIVEQRALRFQCQSCWLFGILSLPERPRPRGVLIVTGGPQYRIGSHRQFTLLARVLAERGIPVLRFDYRGMGDSEGAARNYEDVGADIDSALRQFFAAVPQMRELVLWGLCDGATAAALHACADSRICGLILLNPWVRTTPGLARATLRHYYLARLRDPAFWRKLAGGGLRLAEALRSLLRLAGAARAPDAEPAKSAPQRMFEALSRFKGRVLIILSGDDLTACEFADLQNSSPAWRKISAGPLLRQVHLAQANHTFSRALWRDQVAQLSVDWITSW</sequence>
<gene>
    <name evidence="2" type="ORF">OIK44_04475</name>
</gene>
<dbReference type="Pfam" id="PF12146">
    <property type="entry name" value="Hydrolase_4"/>
    <property type="match status" value="1"/>
</dbReference>
<dbReference type="InterPro" id="IPR017531">
    <property type="entry name" value="Hydrolase-1_PEP"/>
</dbReference>
<evidence type="ECO:0000313" key="2">
    <source>
        <dbReference type="EMBL" id="MDC8756841.1"/>
    </source>
</evidence>
<dbReference type="EMBL" id="JAQQXR010000001">
    <property type="protein sequence ID" value="MDC8756841.1"/>
    <property type="molecule type" value="Genomic_DNA"/>
</dbReference>
<evidence type="ECO:0000313" key="3">
    <source>
        <dbReference type="Proteomes" id="UP001221208"/>
    </source>
</evidence>
<evidence type="ECO:0000259" key="1">
    <source>
        <dbReference type="Pfam" id="PF12146"/>
    </source>
</evidence>
<proteinExistence type="predicted"/>
<comment type="caution">
    <text evidence="2">The sequence shown here is derived from an EMBL/GenBank/DDBJ whole genome shotgun (WGS) entry which is preliminary data.</text>
</comment>
<dbReference type="NCBIfam" id="TIGR03100">
    <property type="entry name" value="hydr1_PEP"/>
    <property type="match status" value="1"/>
</dbReference>
<protein>
    <submittedName>
        <fullName evidence="2">Hydrolase 1, exosortase A system-associated</fullName>
    </submittedName>
</protein>